<dbReference type="AlphaFoldDB" id="A0A914RSA0"/>
<name>A0A914RSA0_PAREQ</name>
<evidence type="ECO:0000313" key="1">
    <source>
        <dbReference type="Proteomes" id="UP000887564"/>
    </source>
</evidence>
<reference evidence="2" key="1">
    <citation type="submission" date="2022-11" db="UniProtKB">
        <authorList>
            <consortium name="WormBaseParasite"/>
        </authorList>
    </citation>
    <scope>IDENTIFICATION</scope>
</reference>
<keyword evidence="1" id="KW-1185">Reference proteome</keyword>
<accession>A0A914RSA0</accession>
<protein>
    <submittedName>
        <fullName evidence="2">Uncharacterized protein</fullName>
    </submittedName>
</protein>
<organism evidence="1 2">
    <name type="scientific">Parascaris equorum</name>
    <name type="common">Equine roundworm</name>
    <dbReference type="NCBI Taxonomy" id="6256"/>
    <lineage>
        <taxon>Eukaryota</taxon>
        <taxon>Metazoa</taxon>
        <taxon>Ecdysozoa</taxon>
        <taxon>Nematoda</taxon>
        <taxon>Chromadorea</taxon>
        <taxon>Rhabditida</taxon>
        <taxon>Spirurina</taxon>
        <taxon>Ascaridomorpha</taxon>
        <taxon>Ascaridoidea</taxon>
        <taxon>Ascarididae</taxon>
        <taxon>Parascaris</taxon>
    </lineage>
</organism>
<dbReference type="WBParaSite" id="PEQ_0000937501-mRNA-1">
    <property type="protein sequence ID" value="PEQ_0000937501-mRNA-1"/>
    <property type="gene ID" value="PEQ_0000937501"/>
</dbReference>
<sequence length="66" mass="7195">MAIKAAVVPWAHFECIGFAAVLDFAHQTGAEWKVIVRLRRPSIVGWAELLGSPDSLFHIGPLELVG</sequence>
<evidence type="ECO:0000313" key="2">
    <source>
        <dbReference type="WBParaSite" id="PEQ_0000937501-mRNA-1"/>
    </source>
</evidence>
<dbReference type="Proteomes" id="UP000887564">
    <property type="component" value="Unplaced"/>
</dbReference>
<proteinExistence type="predicted"/>